<dbReference type="EMBL" id="CABWLC010000019">
    <property type="protein sequence ID" value="VXA88212.1"/>
    <property type="molecule type" value="Genomic_DNA"/>
</dbReference>
<dbReference type="Proteomes" id="UP000439123">
    <property type="component" value="Unassembled WGS sequence"/>
</dbReference>
<evidence type="ECO:0000313" key="2">
    <source>
        <dbReference type="Proteomes" id="UP000439123"/>
    </source>
</evidence>
<accession>A0A653L9J2</accession>
<dbReference type="AlphaFoldDB" id="A0A653L9J2"/>
<protein>
    <submittedName>
        <fullName evidence="1">Uncharacterized protein</fullName>
    </submittedName>
</protein>
<evidence type="ECO:0000313" key="1">
    <source>
        <dbReference type="EMBL" id="VXA88212.1"/>
    </source>
</evidence>
<name>A0A653L9J2_AERVE</name>
<proteinExistence type="predicted"/>
<sequence>MIFHVSPHIGGTVWLAPVNRKLSSRHIVWLTSWVSGGDYTDFSNLRKGERTDYAQFYVTDGSRLRQHTLLPTPG</sequence>
<organism evidence="1 2">
    <name type="scientific">Aeromonas veronii</name>
    <dbReference type="NCBI Taxonomy" id="654"/>
    <lineage>
        <taxon>Bacteria</taxon>
        <taxon>Pseudomonadati</taxon>
        <taxon>Pseudomonadota</taxon>
        <taxon>Gammaproteobacteria</taxon>
        <taxon>Aeromonadales</taxon>
        <taxon>Aeromonadaceae</taxon>
        <taxon>Aeromonas</taxon>
    </lineage>
</organism>
<gene>
    <name evidence="1" type="ORF">AERO8C_60030</name>
</gene>
<reference evidence="1 2" key="1">
    <citation type="submission" date="2019-10" db="EMBL/GenBank/DDBJ databases">
        <authorList>
            <person name="Karimi E."/>
        </authorList>
    </citation>
    <scope>NUCLEOTIDE SEQUENCE [LARGE SCALE GENOMIC DNA]</scope>
    <source>
        <strain evidence="1">Aeromonas sp. 8C</strain>
    </source>
</reference>